<feature type="compositionally biased region" description="Basic and acidic residues" evidence="1">
    <location>
        <begin position="160"/>
        <end position="169"/>
    </location>
</feature>
<proteinExistence type="predicted"/>
<dbReference type="Pfam" id="PF16012">
    <property type="entry name" value="DUF4780"/>
    <property type="match status" value="1"/>
</dbReference>
<evidence type="ECO:0000313" key="4">
    <source>
        <dbReference type="RefSeq" id="XP_034112324.1"/>
    </source>
</evidence>
<evidence type="ECO:0000259" key="2">
    <source>
        <dbReference type="Pfam" id="PF16012"/>
    </source>
</evidence>
<dbReference type="CDD" id="cd17039">
    <property type="entry name" value="Ubl_ubiquitin_like"/>
    <property type="match status" value="1"/>
</dbReference>
<keyword evidence="3" id="KW-1185">Reference proteome</keyword>
<dbReference type="SUPFAM" id="SSF54236">
    <property type="entry name" value="Ubiquitin-like"/>
    <property type="match status" value="1"/>
</dbReference>
<dbReference type="InterPro" id="IPR031961">
    <property type="entry name" value="DUF4780"/>
</dbReference>
<dbReference type="InterPro" id="IPR029071">
    <property type="entry name" value="Ubiquitin-like_domsf"/>
</dbReference>
<gene>
    <name evidence="4" type="primary">LOC117573324</name>
</gene>
<dbReference type="RefSeq" id="XP_034112324.1">
    <property type="nucleotide sequence ID" value="XM_034256433.2"/>
</dbReference>
<feature type="region of interest" description="Disordered" evidence="1">
    <location>
        <begin position="127"/>
        <end position="183"/>
    </location>
</feature>
<name>A0A6P8XHM2_DROAB</name>
<protein>
    <submittedName>
        <fullName evidence="4">Uncharacterized protein LOC117573324 isoform X2</fullName>
    </submittedName>
</protein>
<feature type="compositionally biased region" description="Low complexity" evidence="1">
    <location>
        <begin position="173"/>
        <end position="183"/>
    </location>
</feature>
<dbReference type="GeneID" id="117573324"/>
<sequence length="462" mass="51796">MFVKVKLEDQDNAKPLIFSIDDAATIYNLKSSLESFVNIPVDAQVIQRMDRILDNCDELAKVVNLETDGDKMNGAAISLYTNNKFYCFLQFYNKNESDNQSNFFSQPSNAKKLPIDTLPQYIEQLDSDEYSTSSTSDSEISDDSSDNSVFESRSKRRKRVSESTEERSKPASPVVTQGTAPTATQQAQIVQAIPATPPAPVPNIHATQELQITAVNVSPQVTVALKKNDVEVSQEQPIAASIVASTKQQLTAAKESTLSTVEKPTAPYIAMKPEQRKYALVINKDIAEQNPNFGRLMAHFYGLFESSKSCGQLNFSESLSITEYDDQLWVLCEDNETCEWIAKGARMLSSYKCCSFVKYFGLSKCRVVLPQVVDGKELANIFQLLELQNTGLCTSKWCVVERTSLDPKSKEYDSQALTTLCKNEVLALYVDQESMNLIQQNGLKLKYCFWKLTFQFESKLNN</sequence>
<evidence type="ECO:0000313" key="3">
    <source>
        <dbReference type="Proteomes" id="UP000515160"/>
    </source>
</evidence>
<accession>A0A6P8XHM2</accession>
<reference evidence="4" key="1">
    <citation type="submission" date="2025-08" db="UniProtKB">
        <authorList>
            <consortium name="RefSeq"/>
        </authorList>
    </citation>
    <scope>IDENTIFICATION</scope>
    <source>
        <strain evidence="4">15112-1751.03</strain>
        <tissue evidence="4">Whole Adult</tissue>
    </source>
</reference>
<dbReference type="Proteomes" id="UP000515160">
    <property type="component" value="Chromosome 2R"/>
</dbReference>
<evidence type="ECO:0000256" key="1">
    <source>
        <dbReference type="SAM" id="MobiDB-lite"/>
    </source>
</evidence>
<feature type="domain" description="DUF4780" evidence="2">
    <location>
        <begin position="271"/>
        <end position="454"/>
    </location>
</feature>
<dbReference type="AlphaFoldDB" id="A0A6P8XHM2"/>
<organism evidence="3 4">
    <name type="scientific">Drosophila albomicans</name>
    <name type="common">Fruit fly</name>
    <dbReference type="NCBI Taxonomy" id="7291"/>
    <lineage>
        <taxon>Eukaryota</taxon>
        <taxon>Metazoa</taxon>
        <taxon>Ecdysozoa</taxon>
        <taxon>Arthropoda</taxon>
        <taxon>Hexapoda</taxon>
        <taxon>Insecta</taxon>
        <taxon>Pterygota</taxon>
        <taxon>Neoptera</taxon>
        <taxon>Endopterygota</taxon>
        <taxon>Diptera</taxon>
        <taxon>Brachycera</taxon>
        <taxon>Muscomorpha</taxon>
        <taxon>Ephydroidea</taxon>
        <taxon>Drosophilidae</taxon>
        <taxon>Drosophila</taxon>
    </lineage>
</organism>
<dbReference type="OrthoDB" id="8040656at2759"/>